<keyword evidence="3" id="KW-0808">Transferase</keyword>
<dbReference type="InterPro" id="IPR002654">
    <property type="entry name" value="Glyco_trans_25"/>
</dbReference>
<evidence type="ECO:0000256" key="2">
    <source>
        <dbReference type="ARBA" id="ARBA00022676"/>
    </source>
</evidence>
<dbReference type="Proteomes" id="UP000054266">
    <property type="component" value="Unassembled WGS sequence"/>
</dbReference>
<accession>A0A0D2GI79</accession>
<evidence type="ECO:0000256" key="3">
    <source>
        <dbReference type="ARBA" id="ARBA00022679"/>
    </source>
</evidence>
<dbReference type="CDD" id="cd06532">
    <property type="entry name" value="Glyco_transf_25"/>
    <property type="match status" value="1"/>
</dbReference>
<dbReference type="EMBL" id="KN846956">
    <property type="protein sequence ID" value="KIW72024.1"/>
    <property type="molecule type" value="Genomic_DNA"/>
</dbReference>
<keyword evidence="5" id="KW-1185">Reference proteome</keyword>
<evidence type="ECO:0000313" key="4">
    <source>
        <dbReference type="EMBL" id="KIW72024.1"/>
    </source>
</evidence>
<evidence type="ECO:0000313" key="5">
    <source>
        <dbReference type="Proteomes" id="UP000054266"/>
    </source>
</evidence>
<sequence length="378" mass="41751">MARQFWSALLQHPARRLVWLSLFLITLVLFLFVFFAGGSTALPGPEAGESAAGIPSSISLSSRLIANATLGFERIFAINLPERSDHRDGLVLATAVSNITVEFVEGIHGDKIPAKVLPPNFNQDLNPGSIGSWRAHMNAIRRVVETGASTALIIEDDVDWDVRLRTSLDHFATASRSLHTLDSSDKINFRDLPPTQVTHSPYGEGWDVLWLGHCGMNIPGRAGLVVMENDETVPEVQYLKSFEEAAWSPLSAYPQHTRVFMQQTEGTCSLAYAVSQTGARGILNDLGLNRLTGPFDNMLRGWCAGLEGSSGHLCFGVLPQLFDHFRREGSTESDSDISAPSSPYRDKARTLNIRWSVRLNMNKILRGDTNYDDQWPDS</sequence>
<name>A0A0D2GI79_9EURO</name>
<gene>
    <name evidence="4" type="ORF">PV04_00248</name>
</gene>
<proteinExistence type="inferred from homology"/>
<evidence type="ECO:0000256" key="1">
    <source>
        <dbReference type="ARBA" id="ARBA00006721"/>
    </source>
</evidence>
<dbReference type="HOGENOM" id="CLU_032992_1_0_1"/>
<organism evidence="4 5">
    <name type="scientific">Phialophora macrospora</name>
    <dbReference type="NCBI Taxonomy" id="1851006"/>
    <lineage>
        <taxon>Eukaryota</taxon>
        <taxon>Fungi</taxon>
        <taxon>Dikarya</taxon>
        <taxon>Ascomycota</taxon>
        <taxon>Pezizomycotina</taxon>
        <taxon>Eurotiomycetes</taxon>
        <taxon>Chaetothyriomycetidae</taxon>
        <taxon>Chaetothyriales</taxon>
        <taxon>Herpotrichiellaceae</taxon>
        <taxon>Phialophora</taxon>
    </lineage>
</organism>
<protein>
    <recommendedName>
        <fullName evidence="6">LPS glycosyltransferase</fullName>
    </recommendedName>
</protein>
<dbReference type="GO" id="GO:0016740">
    <property type="term" value="F:transferase activity"/>
    <property type="evidence" value="ECO:0007669"/>
    <property type="project" value="UniProtKB-KW"/>
</dbReference>
<comment type="similarity">
    <text evidence="1">Belongs to the glycosyltransferase 25 family.</text>
</comment>
<dbReference type="PANTHER" id="PTHR10730:SF53">
    <property type="entry name" value="GLYCOSYLTRANSFERASE 25 FAMILY MEMBER"/>
    <property type="match status" value="1"/>
</dbReference>
<reference evidence="4 5" key="1">
    <citation type="submission" date="2015-01" db="EMBL/GenBank/DDBJ databases">
        <title>The Genome Sequence of Capronia semiimmersa CBS27337.</title>
        <authorList>
            <consortium name="The Broad Institute Genomics Platform"/>
            <person name="Cuomo C."/>
            <person name="de Hoog S."/>
            <person name="Gorbushina A."/>
            <person name="Stielow B."/>
            <person name="Teixiera M."/>
            <person name="Abouelleil A."/>
            <person name="Chapman S.B."/>
            <person name="Priest M."/>
            <person name="Young S.K."/>
            <person name="Wortman J."/>
            <person name="Nusbaum C."/>
            <person name="Birren B."/>
        </authorList>
    </citation>
    <scope>NUCLEOTIDE SEQUENCE [LARGE SCALE GENOMIC DNA]</scope>
    <source>
        <strain evidence="4 5">CBS 27337</strain>
    </source>
</reference>
<keyword evidence="2" id="KW-0328">Glycosyltransferase</keyword>
<dbReference type="InterPro" id="IPR050757">
    <property type="entry name" value="Collagen_mod_GT25"/>
</dbReference>
<evidence type="ECO:0008006" key="6">
    <source>
        <dbReference type="Google" id="ProtNLM"/>
    </source>
</evidence>
<dbReference type="PANTHER" id="PTHR10730">
    <property type="entry name" value="PROCOLLAGEN-LYSINE,2-OXOGLUTARATE 5-DIOXYGENASE/GLYCOSYLTRANSFERASE 25 FAMILY MEMBER"/>
    <property type="match status" value="1"/>
</dbReference>
<dbReference type="AlphaFoldDB" id="A0A0D2GI79"/>